<keyword evidence="1" id="KW-0732">Signal</keyword>
<dbReference type="Gene3D" id="3.80.10.10">
    <property type="entry name" value="Ribonuclease Inhibitor"/>
    <property type="match status" value="1"/>
</dbReference>
<dbReference type="GeneID" id="107494699"/>
<reference evidence="2" key="1">
    <citation type="journal article" date="2016" name="Nat. Genet.">
        <title>The genome sequences of Arachis duranensis and Arachis ipaensis, the diploid ancestors of cultivated peanut.</title>
        <authorList>
            <person name="Bertioli D.J."/>
            <person name="Cannon S.B."/>
            <person name="Froenicke L."/>
            <person name="Huang G."/>
            <person name="Farmer A.D."/>
            <person name="Cannon E.K."/>
            <person name="Liu X."/>
            <person name="Gao D."/>
            <person name="Clevenger J."/>
            <person name="Dash S."/>
            <person name="Ren L."/>
            <person name="Moretzsohn M.C."/>
            <person name="Shirasawa K."/>
            <person name="Huang W."/>
            <person name="Vidigal B."/>
            <person name="Abernathy B."/>
            <person name="Chu Y."/>
            <person name="Niederhuth C.E."/>
            <person name="Umale P."/>
            <person name="Araujo A.C."/>
            <person name="Kozik A."/>
            <person name="Kim K.D."/>
            <person name="Burow M.D."/>
            <person name="Varshney R.K."/>
            <person name="Wang X."/>
            <person name="Zhang X."/>
            <person name="Barkley N."/>
            <person name="Guimaraes P.M."/>
            <person name="Isobe S."/>
            <person name="Guo B."/>
            <person name="Liao B."/>
            <person name="Stalker H.T."/>
            <person name="Schmitz R.J."/>
            <person name="Scheffler B.E."/>
            <person name="Leal-Bertioli S.C."/>
            <person name="Xun X."/>
            <person name="Jackson S.A."/>
            <person name="Michelmore R."/>
            <person name="Ozias-Akins P."/>
        </authorList>
    </citation>
    <scope>NUCLEOTIDE SEQUENCE [LARGE SCALE GENOMIC DNA]</scope>
    <source>
        <strain evidence="2">cv. V14167</strain>
    </source>
</reference>
<accession>A0A9C6WUZ6</accession>
<dbReference type="AlphaFoldDB" id="A0A9C6WUZ6"/>
<dbReference type="Proteomes" id="UP000515211">
    <property type="component" value="Chromosome 6"/>
</dbReference>
<dbReference type="PANTHER" id="PTHR47988">
    <property type="entry name" value="SOMATIC EMBRYOGENESIS RECEPTOR KINASE 1"/>
    <property type="match status" value="1"/>
</dbReference>
<proteinExistence type="predicted"/>
<name>A0A9C6WUZ6_ARADU</name>
<dbReference type="InterPro" id="IPR032675">
    <property type="entry name" value="LRR_dom_sf"/>
</dbReference>
<keyword evidence="2" id="KW-1185">Reference proteome</keyword>
<dbReference type="SUPFAM" id="SSF52058">
    <property type="entry name" value="L domain-like"/>
    <property type="match status" value="1"/>
</dbReference>
<evidence type="ECO:0000313" key="2">
    <source>
        <dbReference type="Proteomes" id="UP000515211"/>
    </source>
</evidence>
<gene>
    <name evidence="3" type="primary">LOC107494699</name>
</gene>
<dbReference type="RefSeq" id="XP_052119060.1">
    <property type="nucleotide sequence ID" value="XM_052263100.1"/>
</dbReference>
<protein>
    <submittedName>
        <fullName evidence="3">Uncharacterized protein LOC107494699</fullName>
    </submittedName>
</protein>
<organism evidence="2 3">
    <name type="scientific">Arachis duranensis</name>
    <name type="common">Wild peanut</name>
    <dbReference type="NCBI Taxonomy" id="130453"/>
    <lineage>
        <taxon>Eukaryota</taxon>
        <taxon>Viridiplantae</taxon>
        <taxon>Streptophyta</taxon>
        <taxon>Embryophyta</taxon>
        <taxon>Tracheophyta</taxon>
        <taxon>Spermatophyta</taxon>
        <taxon>Magnoliopsida</taxon>
        <taxon>eudicotyledons</taxon>
        <taxon>Gunneridae</taxon>
        <taxon>Pentapetalae</taxon>
        <taxon>rosids</taxon>
        <taxon>fabids</taxon>
        <taxon>Fabales</taxon>
        <taxon>Fabaceae</taxon>
        <taxon>Papilionoideae</taxon>
        <taxon>50 kb inversion clade</taxon>
        <taxon>dalbergioids sensu lato</taxon>
        <taxon>Dalbergieae</taxon>
        <taxon>Pterocarpus clade</taxon>
        <taxon>Arachis</taxon>
    </lineage>
</organism>
<dbReference type="Pfam" id="PF00560">
    <property type="entry name" value="LRR_1"/>
    <property type="match status" value="2"/>
</dbReference>
<sequence>MKQRSFFNIETATGKVRISQTSLVFSAETVTGKESQEDFERKKKTRTKTRTKTAKDGKSVCNLNFSVENIRIRRCDVLRYHRRRGSRHTSSLRRPHRVCSLRCHRRTTSLRRALVLRAPSAPLSSLLLLSSPEVCHHLFSSPLVQIIAAGPFTTTDNLFFEPLVEFSGEIPNSLGGLKNLNYLRLNNNSLTGPCPQSLSNIEGLTLVDLSYNNLSGSLPRIPARTLNLVLQTNQELDHDEKLSFRHQMGPPVANSPPGSQETTSVDLKDRKRHLHFPFTHFSSVDGVELYQHCTLILKI</sequence>
<evidence type="ECO:0000313" key="3">
    <source>
        <dbReference type="RefSeq" id="XP_052119060.1"/>
    </source>
</evidence>
<reference evidence="3" key="2">
    <citation type="submission" date="2025-08" db="UniProtKB">
        <authorList>
            <consortium name="RefSeq"/>
        </authorList>
    </citation>
    <scope>IDENTIFICATION</scope>
    <source>
        <tissue evidence="3">Whole plant</tissue>
    </source>
</reference>
<dbReference type="KEGG" id="adu:107494699"/>
<dbReference type="InterPro" id="IPR001611">
    <property type="entry name" value="Leu-rich_rpt"/>
</dbReference>
<evidence type="ECO:0000256" key="1">
    <source>
        <dbReference type="ARBA" id="ARBA00022729"/>
    </source>
</evidence>